<dbReference type="Pfam" id="PF24883">
    <property type="entry name" value="NPHP3_N"/>
    <property type="match status" value="1"/>
</dbReference>
<feature type="repeat" description="ANK" evidence="3">
    <location>
        <begin position="844"/>
        <end position="876"/>
    </location>
</feature>
<dbReference type="PROSITE" id="PS50297">
    <property type="entry name" value="ANK_REP_REGION"/>
    <property type="match status" value="9"/>
</dbReference>
<name>A0A428SAJ2_9HYPO</name>
<organism evidence="6 7">
    <name type="scientific">Fusarium floridanum</name>
    <dbReference type="NCBI Taxonomy" id="1325733"/>
    <lineage>
        <taxon>Eukaryota</taxon>
        <taxon>Fungi</taxon>
        <taxon>Dikarya</taxon>
        <taxon>Ascomycota</taxon>
        <taxon>Pezizomycotina</taxon>
        <taxon>Sordariomycetes</taxon>
        <taxon>Hypocreomycetidae</taxon>
        <taxon>Hypocreales</taxon>
        <taxon>Nectriaceae</taxon>
        <taxon>Fusarium</taxon>
        <taxon>Fusarium solani species complex</taxon>
    </lineage>
</organism>
<dbReference type="InterPro" id="IPR056884">
    <property type="entry name" value="NPHP3-like_N"/>
</dbReference>
<dbReference type="Pfam" id="PF22939">
    <property type="entry name" value="WHD_GPIID"/>
    <property type="match status" value="1"/>
</dbReference>
<dbReference type="EMBL" id="NKCL01000038">
    <property type="protein sequence ID" value="RSL86801.1"/>
    <property type="molecule type" value="Genomic_DNA"/>
</dbReference>
<feature type="domain" description="GPI inositol-deacylase winged helix" evidence="4">
    <location>
        <begin position="468"/>
        <end position="547"/>
    </location>
</feature>
<reference evidence="6 7" key="1">
    <citation type="submission" date="2017-06" db="EMBL/GenBank/DDBJ databases">
        <title>Comparative genomic analysis of Ambrosia Fusariam Clade fungi.</title>
        <authorList>
            <person name="Stajich J.E."/>
            <person name="Carrillo J."/>
            <person name="Kijimoto T."/>
            <person name="Eskalen A."/>
            <person name="O'Donnell K."/>
            <person name="Kasson M."/>
        </authorList>
    </citation>
    <scope>NUCLEOTIDE SEQUENCE [LARGE SCALE GENOMIC DNA]</scope>
    <source>
        <strain evidence="6 7">NRRL62606</strain>
    </source>
</reference>
<dbReference type="Gene3D" id="3.40.50.300">
    <property type="entry name" value="P-loop containing nucleotide triphosphate hydrolases"/>
    <property type="match status" value="1"/>
</dbReference>
<feature type="repeat" description="ANK" evidence="3">
    <location>
        <begin position="743"/>
        <end position="775"/>
    </location>
</feature>
<keyword evidence="2 3" id="KW-0040">ANK repeat</keyword>
<dbReference type="PANTHER" id="PTHR24189">
    <property type="entry name" value="MYOTROPHIN"/>
    <property type="match status" value="1"/>
</dbReference>
<evidence type="ECO:0000313" key="7">
    <source>
        <dbReference type="Proteomes" id="UP000287972"/>
    </source>
</evidence>
<dbReference type="InterPro" id="IPR027417">
    <property type="entry name" value="P-loop_NTPase"/>
</dbReference>
<evidence type="ECO:0000259" key="5">
    <source>
        <dbReference type="Pfam" id="PF24883"/>
    </source>
</evidence>
<evidence type="ECO:0000256" key="1">
    <source>
        <dbReference type="ARBA" id="ARBA00022737"/>
    </source>
</evidence>
<feature type="repeat" description="ANK" evidence="3">
    <location>
        <begin position="880"/>
        <end position="912"/>
    </location>
</feature>
<sequence length="1054" mass="117170">MSSRVGFGDIVKAISLAKQVVTTYRGAPNQVKELADEISGLLGILEGAYDILQRRDRDLAEYERNTLFSILQGYTTTLNKLGKMYNENHTLATDASHGIGSHARKIGKRLVFEPDAIKDCRQEIIHSNAMLSSFMGLLNTPVVLETHRKVDTLVEHKSAQEDQQLLAWLTQLDFGKQHTDRLRRRQPGTGTWLIASEQFQAWLDQPQTTLLCAGMPGAGKSFIASITIDYLQQVYAHDQETCIAFLLCDFNSQQEQCPEDLLANLLKQLIQNRPIPTDLQELFLQYKSKPPGCRPMMDELLGCLATEISSYERVFVAIDALDEYKTENWTKLLEAIFGLQHASKLNVFVTLRPIQENFSVFDESGTTVHVLEIRAHQDDIDKFLDRKITDNLHFLKRQPQEEREKIQIEMKSGIGQAADGMFLLVSLYLDSITRCRDVNSIRKAITELPKGPDAYDKLYANTMARIQSRDTRDLAMHVLSWVAWTKRNLTVRELQHALAIIDGAETLDEDRITDAEDLVSSCEGLIILDPKTNIIRLVHYTIQEYLEATRSTWFPHVENDILRVCLEILSSPDFGNGLCETDVEFEKRLRGYPLYDYACRHWGDHAINSTAMDEAVFAFLQNVPKVEAASECQFAYWGLRQLASIGVTGLHLAARYGLDEVASRLISNGHRANQRDLYGESPLSSAAARGFQSTVATLLRHGAEVDSRDEFGRTALSVAAEHGHWGIVRLLVAHGADIDTLVEGQNLITWAVRKGDKDVTKCLITMGANINLVDPEGRTPLSYAAEDGFSSIVATLIDHGADPRLADEDGWTPLIWSCDSGKLDVVSLLLQDKHPDILGHTDRFGQTALLIASARGHADILKVLLERDSDRTIIKMPNKLGDTPLMVASKDGSKELIGLLLDTNCDVSTQNCAGGETALHCAARFENVAAALLLLDAGAPINATNSAMRTPLWYAARWGKVEAVETLLNAHAAVDIADSRQRTPLQMAIEHGHDRIAEILLDHKAELRASAVTEWAFLHVPSLTASVRVQKHVLRVALDAGMDADVLGLGILFS</sequence>
<dbReference type="PANTHER" id="PTHR24189:SF71">
    <property type="entry name" value="ANKYRIN REPEAT DOMAIN 39"/>
    <property type="match status" value="1"/>
</dbReference>
<feature type="repeat" description="ANK" evidence="3">
    <location>
        <begin position="947"/>
        <end position="979"/>
    </location>
</feature>
<feature type="repeat" description="ANK" evidence="3">
    <location>
        <begin position="678"/>
        <end position="710"/>
    </location>
</feature>
<feature type="repeat" description="ANK" evidence="3">
    <location>
        <begin position="645"/>
        <end position="677"/>
    </location>
</feature>
<feature type="repeat" description="ANK" evidence="3">
    <location>
        <begin position="914"/>
        <end position="946"/>
    </location>
</feature>
<dbReference type="InterPro" id="IPR002110">
    <property type="entry name" value="Ankyrin_rpt"/>
</dbReference>
<dbReference type="Gene3D" id="1.25.40.20">
    <property type="entry name" value="Ankyrin repeat-containing domain"/>
    <property type="match status" value="2"/>
</dbReference>
<gene>
    <name evidence="6" type="ORF">CEP51_002597</name>
</gene>
<dbReference type="GO" id="GO:0005634">
    <property type="term" value="C:nucleus"/>
    <property type="evidence" value="ECO:0007669"/>
    <property type="project" value="TreeGrafter"/>
</dbReference>
<keyword evidence="7" id="KW-1185">Reference proteome</keyword>
<feature type="repeat" description="ANK" evidence="3">
    <location>
        <begin position="711"/>
        <end position="743"/>
    </location>
</feature>
<evidence type="ECO:0000256" key="2">
    <source>
        <dbReference type="ARBA" id="ARBA00023043"/>
    </source>
</evidence>
<dbReference type="InterPro" id="IPR054471">
    <property type="entry name" value="GPIID_WHD"/>
</dbReference>
<proteinExistence type="predicted"/>
<feature type="repeat" description="ANK" evidence="3">
    <location>
        <begin position="776"/>
        <end position="808"/>
    </location>
</feature>
<comment type="caution">
    <text evidence="6">The sequence shown here is derived from an EMBL/GenBank/DDBJ whole genome shotgun (WGS) entry which is preliminary data.</text>
</comment>
<dbReference type="Pfam" id="PF12796">
    <property type="entry name" value="Ank_2"/>
    <property type="match status" value="4"/>
</dbReference>
<dbReference type="InterPro" id="IPR036770">
    <property type="entry name" value="Ankyrin_rpt-contain_sf"/>
</dbReference>
<dbReference type="PROSITE" id="PS50088">
    <property type="entry name" value="ANK_REPEAT"/>
    <property type="match status" value="10"/>
</dbReference>
<dbReference type="AlphaFoldDB" id="A0A428SAJ2"/>
<dbReference type="PRINTS" id="PR01415">
    <property type="entry name" value="ANKYRIN"/>
</dbReference>
<dbReference type="SMART" id="SM00248">
    <property type="entry name" value="ANK"/>
    <property type="match status" value="11"/>
</dbReference>
<feature type="domain" description="Nephrocystin 3-like N-terminal" evidence="5">
    <location>
        <begin position="188"/>
        <end position="350"/>
    </location>
</feature>
<evidence type="ECO:0000256" key="3">
    <source>
        <dbReference type="PROSITE-ProRule" id="PRU00023"/>
    </source>
</evidence>
<protein>
    <submittedName>
        <fullName evidence="6">Uncharacterized protein</fullName>
    </submittedName>
</protein>
<evidence type="ECO:0000259" key="4">
    <source>
        <dbReference type="Pfam" id="PF22939"/>
    </source>
</evidence>
<dbReference type="SUPFAM" id="SSF48403">
    <property type="entry name" value="Ankyrin repeat"/>
    <property type="match status" value="1"/>
</dbReference>
<dbReference type="InterPro" id="IPR050745">
    <property type="entry name" value="Multifunctional_regulatory"/>
</dbReference>
<dbReference type="GO" id="GO:0005737">
    <property type="term" value="C:cytoplasm"/>
    <property type="evidence" value="ECO:0007669"/>
    <property type="project" value="TreeGrafter"/>
</dbReference>
<evidence type="ECO:0000313" key="6">
    <source>
        <dbReference type="EMBL" id="RSL86801.1"/>
    </source>
</evidence>
<accession>A0A428SAJ2</accession>
<keyword evidence="1" id="KW-0677">Repeat</keyword>
<dbReference type="Proteomes" id="UP000287972">
    <property type="component" value="Unassembled WGS sequence"/>
</dbReference>
<feature type="repeat" description="ANK" evidence="3">
    <location>
        <begin position="980"/>
        <end position="1012"/>
    </location>
</feature>